<keyword evidence="1" id="KW-0812">Transmembrane</keyword>
<dbReference type="RefSeq" id="WP_143658965.1">
    <property type="nucleotide sequence ID" value="NZ_CP023691.1"/>
</dbReference>
<protein>
    <submittedName>
        <fullName evidence="2">Uncharacterized protein</fullName>
    </submittedName>
</protein>
<accession>A0ABX3XSH5</accession>
<dbReference type="EMBL" id="MIGA01000035">
    <property type="protein sequence ID" value="OSY42569.1"/>
    <property type="molecule type" value="Genomic_DNA"/>
</dbReference>
<sequence>MTGRSATVTKAVLAGLGCGALSFAVSVPVRASLYGEQILSGGNLSTFAVVTTAATAATWFGINRRNTRTTD</sequence>
<dbReference type="GeneID" id="90928852"/>
<keyword evidence="3" id="KW-1185">Reference proteome</keyword>
<dbReference type="Proteomes" id="UP000194225">
    <property type="component" value="Unassembled WGS sequence"/>
</dbReference>
<evidence type="ECO:0000313" key="2">
    <source>
        <dbReference type="EMBL" id="OSY42569.1"/>
    </source>
</evidence>
<evidence type="ECO:0000313" key="3">
    <source>
        <dbReference type="Proteomes" id="UP000194225"/>
    </source>
</evidence>
<organism evidence="2 3">
    <name type="scientific">Streptomyces platensis</name>
    <dbReference type="NCBI Taxonomy" id="58346"/>
    <lineage>
        <taxon>Bacteria</taxon>
        <taxon>Bacillati</taxon>
        <taxon>Actinomycetota</taxon>
        <taxon>Actinomycetes</taxon>
        <taxon>Kitasatosporales</taxon>
        <taxon>Streptomycetaceae</taxon>
        <taxon>Streptomyces</taxon>
    </lineage>
</organism>
<name>A0ABX3XSH5_STRPT</name>
<reference evidence="2 3" key="1">
    <citation type="submission" date="2016-09" db="EMBL/GenBank/DDBJ databases">
        <title>Streptomyces platensis DSM40041, a candidate organism with high potential of specific P450 cytochromes.</title>
        <authorList>
            <person name="Grumaz C."/>
            <person name="Vainshtein Y."/>
            <person name="Kirstahler P."/>
            <person name="Sohn K."/>
        </authorList>
    </citation>
    <scope>NUCLEOTIDE SEQUENCE [LARGE SCALE GENOMIC DNA]</scope>
    <source>
        <strain evidence="2 3">DSM 40041</strain>
    </source>
</reference>
<proteinExistence type="predicted"/>
<evidence type="ECO:0000256" key="1">
    <source>
        <dbReference type="SAM" id="Phobius"/>
    </source>
</evidence>
<feature type="transmembrane region" description="Helical" evidence="1">
    <location>
        <begin position="41"/>
        <end position="62"/>
    </location>
</feature>
<comment type="caution">
    <text evidence="2">The sequence shown here is derived from an EMBL/GenBank/DDBJ whole genome shotgun (WGS) entry which is preliminary data.</text>
</comment>
<keyword evidence="1" id="KW-1133">Transmembrane helix</keyword>
<gene>
    <name evidence="2" type="ORF">BG653_04729</name>
</gene>
<keyword evidence="1" id="KW-0472">Membrane</keyword>